<name>A0ABV0CXA0_9SPHN</name>
<feature type="transmembrane region" description="Helical" evidence="2">
    <location>
        <begin position="129"/>
        <end position="147"/>
    </location>
</feature>
<evidence type="ECO:0000256" key="1">
    <source>
        <dbReference type="SAM" id="MobiDB-lite"/>
    </source>
</evidence>
<feature type="region of interest" description="Disordered" evidence="1">
    <location>
        <begin position="1"/>
        <end position="31"/>
    </location>
</feature>
<feature type="transmembrane region" description="Helical" evidence="2">
    <location>
        <begin position="167"/>
        <end position="187"/>
    </location>
</feature>
<keyword evidence="4" id="KW-1185">Reference proteome</keyword>
<dbReference type="Proteomes" id="UP001484535">
    <property type="component" value="Unassembled WGS sequence"/>
</dbReference>
<feature type="transmembrane region" description="Helical" evidence="2">
    <location>
        <begin position="229"/>
        <end position="254"/>
    </location>
</feature>
<feature type="transmembrane region" description="Helical" evidence="2">
    <location>
        <begin position="57"/>
        <end position="74"/>
    </location>
</feature>
<evidence type="ECO:0000313" key="3">
    <source>
        <dbReference type="EMBL" id="MEN7537493.1"/>
    </source>
</evidence>
<accession>A0ABV0CXA0</accession>
<proteinExistence type="predicted"/>
<comment type="caution">
    <text evidence="3">The sequence shown here is derived from an EMBL/GenBank/DDBJ whole genome shotgun (WGS) entry which is preliminary data.</text>
</comment>
<protein>
    <recommendedName>
        <fullName evidence="5">Flippase-like domain-containing protein</fullName>
    </recommendedName>
</protein>
<sequence>MTDLHSEPEDRPERQRPESDQPNEGQAMPQPILAPVGGDVIALQPQDQKKPFSWTKAISLVLSLLVIAASLYSLREIDPRAILGMLPISPAFWLLFALGFMAGPLAEYFIFHRLWGVGMPALGALTRKLIYNELLLGYLGEAWFYAWARKNSQITTAPFGAVKDVAVLSAMSGNLMTLVLMAMAAPYLSDIDLGDHGNAIVWSLAFVIGTSLIVMVWRKSLFSLTRAELNMVFWVHIARIVATTSISGLLWAFVLPDTPIGYWLLLAAIRLLISRLPFVPNKDIVFAGVAVLAFGPALQIDELLAMMAGLILATNLIVGSGLALYDLLKGVTRNDAID</sequence>
<dbReference type="RefSeq" id="WP_346784947.1">
    <property type="nucleotide sequence ID" value="NZ_JBDLBR010000003.1"/>
</dbReference>
<feature type="transmembrane region" description="Helical" evidence="2">
    <location>
        <begin position="306"/>
        <end position="328"/>
    </location>
</feature>
<keyword evidence="2" id="KW-0812">Transmembrane</keyword>
<evidence type="ECO:0000313" key="4">
    <source>
        <dbReference type="Proteomes" id="UP001484535"/>
    </source>
</evidence>
<feature type="transmembrane region" description="Helical" evidence="2">
    <location>
        <begin position="86"/>
        <end position="109"/>
    </location>
</feature>
<dbReference type="EMBL" id="JBDLBR010000003">
    <property type="protein sequence ID" value="MEN7537493.1"/>
    <property type="molecule type" value="Genomic_DNA"/>
</dbReference>
<reference evidence="3 4" key="1">
    <citation type="submission" date="2024-05" db="EMBL/GenBank/DDBJ databases">
        <authorList>
            <person name="Park S."/>
        </authorList>
    </citation>
    <scope>NUCLEOTIDE SEQUENCE [LARGE SCALE GENOMIC DNA]</scope>
    <source>
        <strain evidence="3 4">DGU5</strain>
    </source>
</reference>
<keyword evidence="2" id="KW-0472">Membrane</keyword>
<gene>
    <name evidence="3" type="ORF">ABDJ38_09945</name>
</gene>
<feature type="compositionally biased region" description="Basic and acidic residues" evidence="1">
    <location>
        <begin position="1"/>
        <end position="19"/>
    </location>
</feature>
<evidence type="ECO:0008006" key="5">
    <source>
        <dbReference type="Google" id="ProtNLM"/>
    </source>
</evidence>
<organism evidence="3 4">
    <name type="scientific">Aurantiacibacter flavus</name>
    <dbReference type="NCBI Taxonomy" id="3145232"/>
    <lineage>
        <taxon>Bacteria</taxon>
        <taxon>Pseudomonadati</taxon>
        <taxon>Pseudomonadota</taxon>
        <taxon>Alphaproteobacteria</taxon>
        <taxon>Sphingomonadales</taxon>
        <taxon>Erythrobacteraceae</taxon>
        <taxon>Aurantiacibacter</taxon>
    </lineage>
</organism>
<keyword evidence="2" id="KW-1133">Transmembrane helix</keyword>
<feature type="transmembrane region" description="Helical" evidence="2">
    <location>
        <begin position="199"/>
        <end position="217"/>
    </location>
</feature>
<evidence type="ECO:0000256" key="2">
    <source>
        <dbReference type="SAM" id="Phobius"/>
    </source>
</evidence>